<proteinExistence type="inferred from homology"/>
<name>A0A0G1BIA2_9BACT</name>
<feature type="domain" description="Small ribosomal subunit protein uS7" evidence="8">
    <location>
        <begin position="1"/>
        <end position="149"/>
    </location>
</feature>
<dbReference type="Gene3D" id="1.10.455.10">
    <property type="entry name" value="Ribosomal protein S7 domain"/>
    <property type="match status" value="1"/>
</dbReference>
<dbReference type="PANTHER" id="PTHR11205">
    <property type="entry name" value="RIBOSOMAL PROTEIN S7"/>
    <property type="match status" value="1"/>
</dbReference>
<sequence length="156" mass="17847">MRRKAKIKHTTSPDPIYESVLVERFTNRIMYDGKKSTARKVMYDAFEILKQKTKTDDPLKVLDLAIRNASPVLEVRSRRVGGATYQVPREVRPERKMALAMRWIIDAARSKKGKAMAEKLSEEILAASRGEGSAIKKRDDTHKMAEANRAFAHFAW</sequence>
<dbReference type="InterPro" id="IPR000235">
    <property type="entry name" value="Ribosomal_uS7"/>
</dbReference>
<comment type="caution">
    <text evidence="9">The sequence shown here is derived from an EMBL/GenBank/DDBJ whole genome shotgun (WGS) entry which is preliminary data.</text>
</comment>
<dbReference type="AlphaFoldDB" id="A0A0G1BIA2"/>
<dbReference type="GO" id="GO:0006412">
    <property type="term" value="P:translation"/>
    <property type="evidence" value="ECO:0007669"/>
    <property type="project" value="UniProtKB-UniRule"/>
</dbReference>
<evidence type="ECO:0000313" key="9">
    <source>
        <dbReference type="EMBL" id="KKS46041.1"/>
    </source>
</evidence>
<dbReference type="PATRIC" id="fig|1618659.3.peg.899"/>
<dbReference type="InterPro" id="IPR036823">
    <property type="entry name" value="Ribosomal_uS7_dom_sf"/>
</dbReference>
<comment type="function">
    <text evidence="6">One of the primary rRNA binding proteins, it binds directly to 16S rRNA where it nucleates assembly of the head domain of the 30S subunit. Is located at the subunit interface close to the decoding center, probably blocks exit of the E-site tRNA.</text>
</comment>
<evidence type="ECO:0000256" key="1">
    <source>
        <dbReference type="ARBA" id="ARBA00007151"/>
    </source>
</evidence>
<reference evidence="9 10" key="1">
    <citation type="journal article" date="2015" name="Nature">
        <title>rRNA introns, odd ribosomes, and small enigmatic genomes across a large radiation of phyla.</title>
        <authorList>
            <person name="Brown C.T."/>
            <person name="Hug L.A."/>
            <person name="Thomas B.C."/>
            <person name="Sharon I."/>
            <person name="Castelle C.J."/>
            <person name="Singh A."/>
            <person name="Wilkins M.J."/>
            <person name="Williams K.H."/>
            <person name="Banfield J.F."/>
        </authorList>
    </citation>
    <scope>NUCLEOTIDE SEQUENCE [LARGE SCALE GENOMIC DNA]</scope>
</reference>
<dbReference type="GO" id="GO:0000049">
    <property type="term" value="F:tRNA binding"/>
    <property type="evidence" value="ECO:0007669"/>
    <property type="project" value="UniProtKB-UniRule"/>
</dbReference>
<evidence type="ECO:0000256" key="4">
    <source>
        <dbReference type="ARBA" id="ARBA00022980"/>
    </source>
</evidence>
<evidence type="ECO:0000256" key="3">
    <source>
        <dbReference type="ARBA" id="ARBA00022884"/>
    </source>
</evidence>
<dbReference type="SUPFAM" id="SSF47973">
    <property type="entry name" value="Ribosomal protein S7"/>
    <property type="match status" value="1"/>
</dbReference>
<dbReference type="FunFam" id="1.10.455.10:FF:000001">
    <property type="entry name" value="30S ribosomal protein S7"/>
    <property type="match status" value="1"/>
</dbReference>
<evidence type="ECO:0000259" key="8">
    <source>
        <dbReference type="Pfam" id="PF00177"/>
    </source>
</evidence>
<dbReference type="NCBIfam" id="TIGR01029">
    <property type="entry name" value="rpsG_bact"/>
    <property type="match status" value="1"/>
</dbReference>
<organism evidence="9 10">
    <name type="scientific">Candidatus Giovannonibacteria bacterium GW2011_GWF2_42_19</name>
    <dbReference type="NCBI Taxonomy" id="1618659"/>
    <lineage>
        <taxon>Bacteria</taxon>
        <taxon>Candidatus Giovannoniibacteriota</taxon>
    </lineage>
</organism>
<dbReference type="Pfam" id="PF00177">
    <property type="entry name" value="Ribosomal_S7"/>
    <property type="match status" value="1"/>
</dbReference>
<evidence type="ECO:0000256" key="7">
    <source>
        <dbReference type="RuleBase" id="RU003619"/>
    </source>
</evidence>
<protein>
    <recommendedName>
        <fullName evidence="6">Small ribosomal subunit protein uS7</fullName>
    </recommendedName>
</protein>
<dbReference type="EMBL" id="LCDF01000035">
    <property type="protein sequence ID" value="KKS46041.1"/>
    <property type="molecule type" value="Genomic_DNA"/>
</dbReference>
<gene>
    <name evidence="6" type="primary">rpsG</name>
    <name evidence="9" type="ORF">UV11_C0035G0024</name>
</gene>
<dbReference type="STRING" id="1618659.UV11_C0035G0024"/>
<keyword evidence="5 6" id="KW-0687">Ribonucleoprotein</keyword>
<comment type="similarity">
    <text evidence="1 6 7">Belongs to the universal ribosomal protein uS7 family.</text>
</comment>
<dbReference type="PIRSF" id="PIRSF002122">
    <property type="entry name" value="RPS7p_RPS7a_RPS5e_RPS7o"/>
    <property type="match status" value="1"/>
</dbReference>
<keyword evidence="3 6" id="KW-0694">RNA-binding</keyword>
<accession>A0A0G1BIA2</accession>
<dbReference type="CDD" id="cd14869">
    <property type="entry name" value="uS7_Bacteria"/>
    <property type="match status" value="1"/>
</dbReference>
<dbReference type="HAMAP" id="MF_00480_B">
    <property type="entry name" value="Ribosomal_uS7_B"/>
    <property type="match status" value="1"/>
</dbReference>
<keyword evidence="2 6" id="KW-0699">rRNA-binding</keyword>
<evidence type="ECO:0000256" key="6">
    <source>
        <dbReference type="HAMAP-Rule" id="MF_00480"/>
    </source>
</evidence>
<dbReference type="GO" id="GO:0015935">
    <property type="term" value="C:small ribosomal subunit"/>
    <property type="evidence" value="ECO:0007669"/>
    <property type="project" value="InterPro"/>
</dbReference>
<evidence type="ECO:0000313" key="10">
    <source>
        <dbReference type="Proteomes" id="UP000034036"/>
    </source>
</evidence>
<comment type="subunit">
    <text evidence="6">Part of the 30S ribosomal subunit. Contacts proteins S9 and S11.</text>
</comment>
<dbReference type="InterPro" id="IPR023798">
    <property type="entry name" value="Ribosomal_uS7_dom"/>
</dbReference>
<keyword evidence="6" id="KW-0820">tRNA-binding</keyword>
<dbReference type="GO" id="GO:0003735">
    <property type="term" value="F:structural constituent of ribosome"/>
    <property type="evidence" value="ECO:0007669"/>
    <property type="project" value="InterPro"/>
</dbReference>
<evidence type="ECO:0000256" key="5">
    <source>
        <dbReference type="ARBA" id="ARBA00023274"/>
    </source>
</evidence>
<dbReference type="Proteomes" id="UP000034036">
    <property type="component" value="Unassembled WGS sequence"/>
</dbReference>
<dbReference type="InterPro" id="IPR005717">
    <property type="entry name" value="Ribosomal_uS7_bac/org-type"/>
</dbReference>
<evidence type="ECO:0000256" key="2">
    <source>
        <dbReference type="ARBA" id="ARBA00022730"/>
    </source>
</evidence>
<keyword evidence="4 6" id="KW-0689">Ribosomal protein</keyword>
<dbReference type="PROSITE" id="PS00052">
    <property type="entry name" value="RIBOSOMAL_S7"/>
    <property type="match status" value="1"/>
</dbReference>
<dbReference type="InterPro" id="IPR020606">
    <property type="entry name" value="Ribosomal_uS7_CS"/>
</dbReference>
<dbReference type="GO" id="GO:0019843">
    <property type="term" value="F:rRNA binding"/>
    <property type="evidence" value="ECO:0007669"/>
    <property type="project" value="UniProtKB-UniRule"/>
</dbReference>